<dbReference type="GO" id="GO:0016020">
    <property type="term" value="C:membrane"/>
    <property type="evidence" value="ECO:0007669"/>
    <property type="project" value="UniProtKB-SubCell"/>
</dbReference>
<dbReference type="AlphaFoldDB" id="A0A5C8I3Y7"/>
<keyword evidence="8" id="KW-1185">Reference proteome</keyword>
<evidence type="ECO:0000313" key="7">
    <source>
        <dbReference type="EMBL" id="TXK13757.1"/>
    </source>
</evidence>
<dbReference type="InterPro" id="IPR049453">
    <property type="entry name" value="Memb_transporter_dom"/>
</dbReference>
<feature type="transmembrane region" description="Helical" evidence="5">
    <location>
        <begin position="31"/>
        <end position="48"/>
    </location>
</feature>
<evidence type="ECO:0000256" key="5">
    <source>
        <dbReference type="SAM" id="Phobius"/>
    </source>
</evidence>
<evidence type="ECO:0000256" key="4">
    <source>
        <dbReference type="ARBA" id="ARBA00023136"/>
    </source>
</evidence>
<keyword evidence="3 5" id="KW-1133">Transmembrane helix</keyword>
<evidence type="ECO:0000256" key="2">
    <source>
        <dbReference type="ARBA" id="ARBA00022692"/>
    </source>
</evidence>
<gene>
    <name evidence="7" type="ORF">FVP77_02005</name>
</gene>
<feature type="domain" description="Integral membrane bound transporter" evidence="6">
    <location>
        <begin position="24"/>
        <end position="141"/>
    </location>
</feature>
<keyword evidence="2 5" id="KW-0812">Transmembrane</keyword>
<feature type="transmembrane region" description="Helical" evidence="5">
    <location>
        <begin position="60"/>
        <end position="82"/>
    </location>
</feature>
<dbReference type="Proteomes" id="UP000321034">
    <property type="component" value="Unassembled WGS sequence"/>
</dbReference>
<evidence type="ECO:0000256" key="1">
    <source>
        <dbReference type="ARBA" id="ARBA00004141"/>
    </source>
</evidence>
<evidence type="ECO:0000259" key="6">
    <source>
        <dbReference type="Pfam" id="PF13515"/>
    </source>
</evidence>
<protein>
    <submittedName>
        <fullName evidence="7">FUSC family protein</fullName>
    </submittedName>
</protein>
<dbReference type="Pfam" id="PF13515">
    <property type="entry name" value="FUSC_2"/>
    <property type="match status" value="1"/>
</dbReference>
<comment type="subcellular location">
    <subcellularLocation>
        <location evidence="1">Membrane</location>
        <topology evidence="1">Multi-pass membrane protein</topology>
    </subcellularLocation>
</comment>
<reference evidence="7 8" key="1">
    <citation type="submission" date="2019-08" db="EMBL/GenBank/DDBJ databases">
        <authorList>
            <person name="Dong K."/>
        </authorList>
    </citation>
    <scope>NUCLEOTIDE SEQUENCE [LARGE SCALE GENOMIC DNA]</scope>
    <source>
        <strain evidence="7 8">JCM14558</strain>
    </source>
</reference>
<name>A0A5C8I3Y7_9MICO</name>
<keyword evidence="4 5" id="KW-0472">Membrane</keyword>
<sequence length="344" mass="36071">MFRVRDSGAAIIQIVLAATGAYTFAHLVLGHALPLVAATVTVSSLGLVRDARPRRVIETVAGMLVGILIAEVIVLVAGGGWWQIALALGTTLVVARFLSAQPAFAIAAAIQALIALTVGVGAPPFLRLLDGIVGGIAALLVTALVPRSGRRSELRDAAALFAGVDSAISTLVQALRRGDRLRADRGLEKARALQAAVDQWRTSLESGLAIARISPFLHRERSELARHERVRQSMDLATRNLRVVARRISYLVDDGAPREIAADLLAELGRAARLVADSLDDISVEPAARAVIVGIAARLDPAAMLPGAGLGDHNLIAALRPLAVDLLTATGMPPGDARAIIPRI</sequence>
<evidence type="ECO:0000256" key="3">
    <source>
        <dbReference type="ARBA" id="ARBA00022989"/>
    </source>
</evidence>
<evidence type="ECO:0000313" key="8">
    <source>
        <dbReference type="Proteomes" id="UP000321034"/>
    </source>
</evidence>
<feature type="transmembrane region" description="Helical" evidence="5">
    <location>
        <begin position="7"/>
        <end position="25"/>
    </location>
</feature>
<feature type="transmembrane region" description="Helical" evidence="5">
    <location>
        <begin position="102"/>
        <end position="121"/>
    </location>
</feature>
<feature type="transmembrane region" description="Helical" evidence="5">
    <location>
        <begin position="128"/>
        <end position="145"/>
    </location>
</feature>
<comment type="caution">
    <text evidence="7">The sequence shown here is derived from an EMBL/GenBank/DDBJ whole genome shotgun (WGS) entry which is preliminary data.</text>
</comment>
<accession>A0A5C8I3Y7</accession>
<proteinExistence type="predicted"/>
<dbReference type="EMBL" id="VRSV01000001">
    <property type="protein sequence ID" value="TXK13757.1"/>
    <property type="molecule type" value="Genomic_DNA"/>
</dbReference>
<dbReference type="OrthoDB" id="5198202at2"/>
<organism evidence="7 8">
    <name type="scientific">Microbacterium hatanonis</name>
    <dbReference type="NCBI Taxonomy" id="404366"/>
    <lineage>
        <taxon>Bacteria</taxon>
        <taxon>Bacillati</taxon>
        <taxon>Actinomycetota</taxon>
        <taxon>Actinomycetes</taxon>
        <taxon>Micrococcales</taxon>
        <taxon>Microbacteriaceae</taxon>
        <taxon>Microbacterium</taxon>
    </lineage>
</organism>